<comment type="similarity">
    <text evidence="1">Belongs to the LysR transcriptional regulatory family.</text>
</comment>
<dbReference type="EMBL" id="JBHSNO010000001">
    <property type="protein sequence ID" value="MFC5587314.1"/>
    <property type="molecule type" value="Genomic_DNA"/>
</dbReference>
<keyword evidence="4" id="KW-0804">Transcription</keyword>
<dbReference type="PANTHER" id="PTHR30419">
    <property type="entry name" value="HTH-TYPE TRANSCRIPTIONAL REGULATOR YBHD"/>
    <property type="match status" value="1"/>
</dbReference>
<evidence type="ECO:0000256" key="3">
    <source>
        <dbReference type="ARBA" id="ARBA00023125"/>
    </source>
</evidence>
<dbReference type="Gene3D" id="1.10.10.10">
    <property type="entry name" value="Winged helix-like DNA-binding domain superfamily/Winged helix DNA-binding domain"/>
    <property type="match status" value="1"/>
</dbReference>
<reference evidence="7" key="1">
    <citation type="journal article" date="2019" name="Int. J. Syst. Evol. Microbiol.">
        <title>The Global Catalogue of Microorganisms (GCM) 10K type strain sequencing project: providing services to taxonomists for standard genome sequencing and annotation.</title>
        <authorList>
            <consortium name="The Broad Institute Genomics Platform"/>
            <consortium name="The Broad Institute Genome Sequencing Center for Infectious Disease"/>
            <person name="Wu L."/>
            <person name="Ma J."/>
        </authorList>
    </citation>
    <scope>NUCLEOTIDE SEQUENCE [LARGE SCALE GENOMIC DNA]</scope>
    <source>
        <strain evidence="7">CGMCC 4.1434</strain>
    </source>
</reference>
<organism evidence="6 7">
    <name type="scientific">Sporosarcina soli</name>
    <dbReference type="NCBI Taxonomy" id="334736"/>
    <lineage>
        <taxon>Bacteria</taxon>
        <taxon>Bacillati</taxon>
        <taxon>Bacillota</taxon>
        <taxon>Bacilli</taxon>
        <taxon>Bacillales</taxon>
        <taxon>Caryophanaceae</taxon>
        <taxon>Sporosarcina</taxon>
    </lineage>
</organism>
<evidence type="ECO:0000256" key="4">
    <source>
        <dbReference type="ARBA" id="ARBA00023163"/>
    </source>
</evidence>
<dbReference type="InterPro" id="IPR000847">
    <property type="entry name" value="LysR_HTH_N"/>
</dbReference>
<dbReference type="PRINTS" id="PR00039">
    <property type="entry name" value="HTHLYSR"/>
</dbReference>
<dbReference type="Pfam" id="PF00126">
    <property type="entry name" value="HTH_1"/>
    <property type="match status" value="1"/>
</dbReference>
<gene>
    <name evidence="6" type="ORF">ACFPRA_00130</name>
</gene>
<comment type="caution">
    <text evidence="6">The sequence shown here is derived from an EMBL/GenBank/DDBJ whole genome shotgun (WGS) entry which is preliminary data.</text>
</comment>
<sequence length="296" mass="33894">MELRLLKYFQTVCEELHFTRAAEKLGISQPTLSQQIRLLESQLEDDLFLRVGKKIELTAAGTILLEHVNRIFLEMEIAKEKIQELKGLNRGQLRIGTSGNHLLYAALLSFHQQYPNIKLSVFDLTTEETVLKILNSELDMGVVFLPIYHQQLESIPLFSSELSVAVSITHPFAEKEEIQLEELQSQPIFLLPEHYLLRQSIDKHCLELGFTLNPIVELSDIYSLVRMTILHNGATILPRQYLNGVTDLPIKLVKISDSLPIKKVGIIYRQGDFIPYAIQAFIHHLTTHYIDDQTVI</sequence>
<name>A0ABW0TDE3_9BACL</name>
<dbReference type="Pfam" id="PF03466">
    <property type="entry name" value="LysR_substrate"/>
    <property type="match status" value="1"/>
</dbReference>
<dbReference type="SUPFAM" id="SSF53850">
    <property type="entry name" value="Periplasmic binding protein-like II"/>
    <property type="match status" value="1"/>
</dbReference>
<dbReference type="InterPro" id="IPR036388">
    <property type="entry name" value="WH-like_DNA-bd_sf"/>
</dbReference>
<dbReference type="Gene3D" id="3.40.190.290">
    <property type="match status" value="1"/>
</dbReference>
<evidence type="ECO:0000256" key="1">
    <source>
        <dbReference type="ARBA" id="ARBA00009437"/>
    </source>
</evidence>
<protein>
    <submittedName>
        <fullName evidence="6">LysR substrate-binding domain-containing protein</fullName>
    </submittedName>
</protein>
<accession>A0ABW0TDE3</accession>
<evidence type="ECO:0000259" key="5">
    <source>
        <dbReference type="PROSITE" id="PS50931"/>
    </source>
</evidence>
<dbReference type="InterPro" id="IPR050950">
    <property type="entry name" value="HTH-type_LysR_regulators"/>
</dbReference>
<proteinExistence type="inferred from homology"/>
<feature type="domain" description="HTH lysR-type" evidence="5">
    <location>
        <begin position="1"/>
        <end position="58"/>
    </location>
</feature>
<dbReference type="Proteomes" id="UP001596109">
    <property type="component" value="Unassembled WGS sequence"/>
</dbReference>
<keyword evidence="2" id="KW-0805">Transcription regulation</keyword>
<dbReference type="PROSITE" id="PS50931">
    <property type="entry name" value="HTH_LYSR"/>
    <property type="match status" value="1"/>
</dbReference>
<dbReference type="SUPFAM" id="SSF46785">
    <property type="entry name" value="Winged helix' DNA-binding domain"/>
    <property type="match status" value="1"/>
</dbReference>
<dbReference type="CDD" id="cd05466">
    <property type="entry name" value="PBP2_LTTR_substrate"/>
    <property type="match status" value="1"/>
</dbReference>
<evidence type="ECO:0000313" key="6">
    <source>
        <dbReference type="EMBL" id="MFC5587314.1"/>
    </source>
</evidence>
<evidence type="ECO:0000313" key="7">
    <source>
        <dbReference type="Proteomes" id="UP001596109"/>
    </source>
</evidence>
<dbReference type="RefSeq" id="WP_381429218.1">
    <property type="nucleotide sequence ID" value="NZ_JBHSNO010000001.1"/>
</dbReference>
<dbReference type="InterPro" id="IPR005119">
    <property type="entry name" value="LysR_subst-bd"/>
</dbReference>
<keyword evidence="3" id="KW-0238">DNA-binding</keyword>
<dbReference type="InterPro" id="IPR036390">
    <property type="entry name" value="WH_DNA-bd_sf"/>
</dbReference>
<keyword evidence="7" id="KW-1185">Reference proteome</keyword>
<evidence type="ECO:0000256" key="2">
    <source>
        <dbReference type="ARBA" id="ARBA00023015"/>
    </source>
</evidence>